<comment type="caution">
    <text evidence="2">The sequence shown here is derived from an EMBL/GenBank/DDBJ whole genome shotgun (WGS) entry which is preliminary data.</text>
</comment>
<accession>A0ABW0W402</accession>
<keyword evidence="3" id="KW-1185">Reference proteome</keyword>
<feature type="transmembrane region" description="Helical" evidence="1">
    <location>
        <begin position="31"/>
        <end position="50"/>
    </location>
</feature>
<evidence type="ECO:0000313" key="3">
    <source>
        <dbReference type="Proteomes" id="UP001596047"/>
    </source>
</evidence>
<dbReference type="RefSeq" id="WP_379190104.1">
    <property type="nucleotide sequence ID" value="NZ_JBHSOW010000078.1"/>
</dbReference>
<keyword evidence="1" id="KW-0472">Membrane</keyword>
<protein>
    <submittedName>
        <fullName evidence="2">Uncharacterized protein</fullName>
    </submittedName>
</protein>
<keyword evidence="1" id="KW-1133">Transmembrane helix</keyword>
<dbReference type="EMBL" id="JBHSOW010000078">
    <property type="protein sequence ID" value="MFC5651476.1"/>
    <property type="molecule type" value="Genomic_DNA"/>
</dbReference>
<name>A0ABW0W402_9BACL</name>
<gene>
    <name evidence="2" type="ORF">ACFPYJ_20635</name>
</gene>
<proteinExistence type="predicted"/>
<sequence length="77" mass="8673">MWGIVWFLLILVTLSVVQIKSLIRKGRKKEVVVYSVLMGLAGVIGCILMAKMKIPSPTIPLQILFEPIGKMIFNKME</sequence>
<keyword evidence="1" id="KW-0812">Transmembrane</keyword>
<dbReference type="Proteomes" id="UP001596047">
    <property type="component" value="Unassembled WGS sequence"/>
</dbReference>
<evidence type="ECO:0000256" key="1">
    <source>
        <dbReference type="SAM" id="Phobius"/>
    </source>
</evidence>
<organism evidence="2 3">
    <name type="scientific">Paenibacillus solisilvae</name>
    <dbReference type="NCBI Taxonomy" id="2486751"/>
    <lineage>
        <taxon>Bacteria</taxon>
        <taxon>Bacillati</taxon>
        <taxon>Bacillota</taxon>
        <taxon>Bacilli</taxon>
        <taxon>Bacillales</taxon>
        <taxon>Paenibacillaceae</taxon>
        <taxon>Paenibacillus</taxon>
    </lineage>
</organism>
<reference evidence="3" key="1">
    <citation type="journal article" date="2019" name="Int. J. Syst. Evol. Microbiol.">
        <title>The Global Catalogue of Microorganisms (GCM) 10K type strain sequencing project: providing services to taxonomists for standard genome sequencing and annotation.</title>
        <authorList>
            <consortium name="The Broad Institute Genomics Platform"/>
            <consortium name="The Broad Institute Genome Sequencing Center for Infectious Disease"/>
            <person name="Wu L."/>
            <person name="Ma J."/>
        </authorList>
    </citation>
    <scope>NUCLEOTIDE SEQUENCE [LARGE SCALE GENOMIC DNA]</scope>
    <source>
        <strain evidence="3">CGMCC 1.3240</strain>
    </source>
</reference>
<evidence type="ECO:0000313" key="2">
    <source>
        <dbReference type="EMBL" id="MFC5651476.1"/>
    </source>
</evidence>